<dbReference type="InterPro" id="IPR013786">
    <property type="entry name" value="AcylCoA_DH/ox_N"/>
</dbReference>
<feature type="domain" description="Acyl-CoA oxidase/dehydrogenase middle" evidence="6">
    <location>
        <begin position="148"/>
        <end position="242"/>
    </location>
</feature>
<proteinExistence type="inferred from homology"/>
<dbReference type="PANTHER" id="PTHR48083">
    <property type="entry name" value="MEDIUM-CHAIN SPECIFIC ACYL-COA DEHYDROGENASE, MITOCHONDRIAL-RELATED"/>
    <property type="match status" value="1"/>
</dbReference>
<dbReference type="GO" id="GO:0003995">
    <property type="term" value="F:acyl-CoA dehydrogenase activity"/>
    <property type="evidence" value="ECO:0007669"/>
    <property type="project" value="TreeGrafter"/>
</dbReference>
<dbReference type="InterPro" id="IPR046373">
    <property type="entry name" value="Acyl-CoA_Oxase/DH_mid-dom_sf"/>
</dbReference>
<accession>A0A8X6IIU4</accession>
<reference evidence="8" key="1">
    <citation type="submission" date="2020-07" db="EMBL/GenBank/DDBJ databases">
        <title>Multicomponent nature underlies the extraordinary mechanical properties of spider dragline silk.</title>
        <authorList>
            <person name="Kono N."/>
            <person name="Nakamura H."/>
            <person name="Mori M."/>
            <person name="Yoshida Y."/>
            <person name="Ohtoshi R."/>
            <person name="Malay A.D."/>
            <person name="Moran D.A.P."/>
            <person name="Tomita M."/>
            <person name="Numata K."/>
            <person name="Arakawa K."/>
        </authorList>
    </citation>
    <scope>NUCLEOTIDE SEQUENCE</scope>
</reference>
<feature type="domain" description="Acyl-CoA dehydrogenase/oxidase N-terminal" evidence="7">
    <location>
        <begin position="30"/>
        <end position="144"/>
    </location>
</feature>
<evidence type="ECO:0000259" key="7">
    <source>
        <dbReference type="Pfam" id="PF02771"/>
    </source>
</evidence>
<dbReference type="InterPro" id="IPR050741">
    <property type="entry name" value="Acyl-CoA_dehydrogenase"/>
</dbReference>
<name>A0A8X6IIU4_TRICU</name>
<evidence type="ECO:0000256" key="5">
    <source>
        <dbReference type="ARBA" id="ARBA00023002"/>
    </source>
</evidence>
<dbReference type="GO" id="GO:0050660">
    <property type="term" value="F:flavin adenine dinucleotide binding"/>
    <property type="evidence" value="ECO:0007669"/>
    <property type="project" value="InterPro"/>
</dbReference>
<dbReference type="Gene3D" id="2.40.110.10">
    <property type="entry name" value="Butyryl-CoA Dehydrogenase, subunit A, domain 2"/>
    <property type="match status" value="1"/>
</dbReference>
<dbReference type="EMBL" id="BMAO01031843">
    <property type="protein sequence ID" value="GFQ77985.1"/>
    <property type="molecule type" value="Genomic_DNA"/>
</dbReference>
<evidence type="ECO:0000259" key="6">
    <source>
        <dbReference type="Pfam" id="PF02770"/>
    </source>
</evidence>
<evidence type="ECO:0000256" key="2">
    <source>
        <dbReference type="ARBA" id="ARBA00009347"/>
    </source>
</evidence>
<dbReference type="Proteomes" id="UP000887116">
    <property type="component" value="Unassembled WGS sequence"/>
</dbReference>
<evidence type="ECO:0000313" key="8">
    <source>
        <dbReference type="EMBL" id="GFQ77985.1"/>
    </source>
</evidence>
<dbReference type="AlphaFoldDB" id="A0A8X6IIU4"/>
<dbReference type="InterPro" id="IPR009100">
    <property type="entry name" value="AcylCoA_DH/oxidase_NM_dom_sf"/>
</dbReference>
<dbReference type="Pfam" id="PF02770">
    <property type="entry name" value="Acyl-CoA_dh_M"/>
    <property type="match status" value="1"/>
</dbReference>
<sequence length="274" mass="30583">MSTFLKLASKSWNNLKEIHTCSMLKTINFTQEHNELRKTVRKIIEKNINPYVNKWGKQKSYPIQDVFQKLGSAGMLGITRPSKYGGLGLDYSFQVALLEELSNINCFGIINSISIQTDMATPALARYGSEELKQEFLPPIHAGEMVSCVGISENHCGSDVANILTKAERKGDELIINGGKMWITNGGEADWMCMLANTRTGPRHKNKSLICVPLNSPGVTFNQIEKLGNDCCSNVEYFFEDVRVPVKNIIGEEGMGFMYEMSQLQDERLAASIT</sequence>
<comment type="cofactor">
    <cofactor evidence="1">
        <name>FAD</name>
        <dbReference type="ChEBI" id="CHEBI:57692"/>
    </cofactor>
</comment>
<dbReference type="FunFam" id="2.40.110.10:FF:000002">
    <property type="entry name" value="Acyl-CoA dehydrogenase fadE12"/>
    <property type="match status" value="1"/>
</dbReference>
<evidence type="ECO:0000256" key="1">
    <source>
        <dbReference type="ARBA" id="ARBA00001974"/>
    </source>
</evidence>
<protein>
    <submittedName>
        <fullName evidence="8">Probable acyl-CoA dehydrogenase 6</fullName>
    </submittedName>
</protein>
<comment type="similarity">
    <text evidence="2">Belongs to the acyl-CoA dehydrogenase family.</text>
</comment>
<dbReference type="Gene3D" id="1.10.540.10">
    <property type="entry name" value="Acyl-CoA dehydrogenase/oxidase, N-terminal domain"/>
    <property type="match status" value="1"/>
</dbReference>
<comment type="caution">
    <text evidence="8">The sequence shown here is derived from an EMBL/GenBank/DDBJ whole genome shotgun (WGS) entry which is preliminary data.</text>
</comment>
<keyword evidence="9" id="KW-1185">Reference proteome</keyword>
<dbReference type="SUPFAM" id="SSF56645">
    <property type="entry name" value="Acyl-CoA dehydrogenase NM domain-like"/>
    <property type="match status" value="1"/>
</dbReference>
<keyword evidence="3" id="KW-0285">Flavoprotein</keyword>
<evidence type="ECO:0000256" key="3">
    <source>
        <dbReference type="ARBA" id="ARBA00022630"/>
    </source>
</evidence>
<dbReference type="PANTHER" id="PTHR48083:SF6">
    <property type="entry name" value="ACYL-COA DEHYDROGENASE 6"/>
    <property type="match status" value="1"/>
</dbReference>
<dbReference type="Pfam" id="PF02771">
    <property type="entry name" value="Acyl-CoA_dh_N"/>
    <property type="match status" value="1"/>
</dbReference>
<dbReference type="GO" id="GO:0005737">
    <property type="term" value="C:cytoplasm"/>
    <property type="evidence" value="ECO:0007669"/>
    <property type="project" value="TreeGrafter"/>
</dbReference>
<gene>
    <name evidence="8" type="primary">acdh-6</name>
    <name evidence="8" type="ORF">TNCT_576861</name>
</gene>
<keyword evidence="5" id="KW-0560">Oxidoreductase</keyword>
<evidence type="ECO:0000256" key="4">
    <source>
        <dbReference type="ARBA" id="ARBA00022827"/>
    </source>
</evidence>
<dbReference type="OrthoDB" id="10262177at2759"/>
<organism evidence="8 9">
    <name type="scientific">Trichonephila clavata</name>
    <name type="common">Joro spider</name>
    <name type="synonym">Nephila clavata</name>
    <dbReference type="NCBI Taxonomy" id="2740835"/>
    <lineage>
        <taxon>Eukaryota</taxon>
        <taxon>Metazoa</taxon>
        <taxon>Ecdysozoa</taxon>
        <taxon>Arthropoda</taxon>
        <taxon>Chelicerata</taxon>
        <taxon>Arachnida</taxon>
        <taxon>Araneae</taxon>
        <taxon>Araneomorphae</taxon>
        <taxon>Entelegynae</taxon>
        <taxon>Araneoidea</taxon>
        <taxon>Nephilidae</taxon>
        <taxon>Trichonephila</taxon>
    </lineage>
</organism>
<dbReference type="InterPro" id="IPR006091">
    <property type="entry name" value="Acyl-CoA_Oxase/DH_mid-dom"/>
</dbReference>
<keyword evidence="4" id="KW-0274">FAD</keyword>
<dbReference type="InterPro" id="IPR037069">
    <property type="entry name" value="AcylCoA_DH/ox_N_sf"/>
</dbReference>
<dbReference type="GO" id="GO:0033539">
    <property type="term" value="P:fatty acid beta-oxidation using acyl-CoA dehydrogenase"/>
    <property type="evidence" value="ECO:0007669"/>
    <property type="project" value="TreeGrafter"/>
</dbReference>
<feature type="non-terminal residue" evidence="8">
    <location>
        <position position="1"/>
    </location>
</feature>
<evidence type="ECO:0000313" key="9">
    <source>
        <dbReference type="Proteomes" id="UP000887116"/>
    </source>
</evidence>